<dbReference type="Pfam" id="PF00370">
    <property type="entry name" value="FGGY_N"/>
    <property type="match status" value="1"/>
</dbReference>
<keyword evidence="2" id="KW-0418">Kinase</keyword>
<accession>A0A381T4Q1</accession>
<evidence type="ECO:0000259" key="3">
    <source>
        <dbReference type="Pfam" id="PF00370"/>
    </source>
</evidence>
<dbReference type="Pfam" id="PF02782">
    <property type="entry name" value="FGGY_C"/>
    <property type="match status" value="1"/>
</dbReference>
<dbReference type="InterPro" id="IPR018484">
    <property type="entry name" value="FGGY_N"/>
</dbReference>
<evidence type="ECO:0008006" key="6">
    <source>
        <dbReference type="Google" id="ProtNLM"/>
    </source>
</evidence>
<dbReference type="EMBL" id="UINC01004026">
    <property type="protein sequence ID" value="SVA11196.1"/>
    <property type="molecule type" value="Genomic_DNA"/>
</dbReference>
<feature type="domain" description="Carbohydrate kinase FGGY N-terminal" evidence="3">
    <location>
        <begin position="2"/>
        <end position="244"/>
    </location>
</feature>
<dbReference type="InterPro" id="IPR018485">
    <property type="entry name" value="FGGY_C"/>
</dbReference>
<sequence length="492" mass="54728">MYYIGYDLGSSSLKVALTDASSGKKIFLIQEPNNEMDIISKKNGWAEQDPNYWWKCICIGTNRIINESKIDASKILGIGISYQMHGLVLIDDNGNVLRDAIIWCDDRAVEIGNKAFLKIGSKKCNETLLNSPGNFTASKLAWVKENEPDIYNKIHKFMLPGDFIAYKLTGEISSTPNGLSEGMFWDFKENKVATWLLDYFGISKSLVPSVVSNFEDQGFVNEKASIETGLPKGIPIRYRAGDQPNNAMSLNVLNPGEVAATGGTSGVLYALTNSLESKESLRINNFAHVNYSKDNQIIGKLLCVNGAGIQYKWVKNLTQNSSYSEMNEKASMVDVGCNGLHLFPFGNGAERMFENKNIGSTISNINFNIHSQLHLLRATLEGIAFSFVYGMEILIRDNLKPSLIRAGNDNLFQSDVFSNTISNVLNKEIQIHDVSGAYGAARAAGCNGNDFKSFSENISQHDYIKTFVPNDNDHKYLEAYESWKDKLNKMIK</sequence>
<name>A0A381T4Q1_9ZZZZ</name>
<protein>
    <recommendedName>
        <fullName evidence="6">Carbohydrate kinase</fullName>
    </recommendedName>
</protein>
<dbReference type="InterPro" id="IPR043129">
    <property type="entry name" value="ATPase_NBD"/>
</dbReference>
<proteinExistence type="predicted"/>
<dbReference type="Gene3D" id="3.30.420.40">
    <property type="match status" value="2"/>
</dbReference>
<evidence type="ECO:0000313" key="5">
    <source>
        <dbReference type="EMBL" id="SVA11196.1"/>
    </source>
</evidence>
<dbReference type="AlphaFoldDB" id="A0A381T4Q1"/>
<dbReference type="CDD" id="cd07809">
    <property type="entry name" value="ASKHA_NBD_FGGY_BaXK-like"/>
    <property type="match status" value="1"/>
</dbReference>
<dbReference type="SUPFAM" id="SSF53067">
    <property type="entry name" value="Actin-like ATPase domain"/>
    <property type="match status" value="2"/>
</dbReference>
<dbReference type="GO" id="GO:0005975">
    <property type="term" value="P:carbohydrate metabolic process"/>
    <property type="evidence" value="ECO:0007669"/>
    <property type="project" value="InterPro"/>
</dbReference>
<organism evidence="5">
    <name type="scientific">marine metagenome</name>
    <dbReference type="NCBI Taxonomy" id="408172"/>
    <lineage>
        <taxon>unclassified sequences</taxon>
        <taxon>metagenomes</taxon>
        <taxon>ecological metagenomes</taxon>
    </lineage>
</organism>
<feature type="domain" description="Carbohydrate kinase FGGY C-terminal" evidence="4">
    <location>
        <begin position="259"/>
        <end position="445"/>
    </location>
</feature>
<dbReference type="GO" id="GO:0016301">
    <property type="term" value="F:kinase activity"/>
    <property type="evidence" value="ECO:0007669"/>
    <property type="project" value="UniProtKB-KW"/>
</dbReference>
<evidence type="ECO:0000256" key="1">
    <source>
        <dbReference type="ARBA" id="ARBA00022679"/>
    </source>
</evidence>
<reference evidence="5" key="1">
    <citation type="submission" date="2018-05" db="EMBL/GenBank/DDBJ databases">
        <authorList>
            <person name="Lanie J.A."/>
            <person name="Ng W.-L."/>
            <person name="Kazmierczak K.M."/>
            <person name="Andrzejewski T.M."/>
            <person name="Davidsen T.M."/>
            <person name="Wayne K.J."/>
            <person name="Tettelin H."/>
            <person name="Glass J.I."/>
            <person name="Rusch D."/>
            <person name="Podicherti R."/>
            <person name="Tsui H.-C.T."/>
            <person name="Winkler M.E."/>
        </authorList>
    </citation>
    <scope>NUCLEOTIDE SEQUENCE</scope>
</reference>
<dbReference type="PIRSF" id="PIRSF000538">
    <property type="entry name" value="GlpK"/>
    <property type="match status" value="1"/>
</dbReference>
<dbReference type="PANTHER" id="PTHR43095:SF5">
    <property type="entry name" value="XYLULOSE KINASE"/>
    <property type="match status" value="1"/>
</dbReference>
<dbReference type="InterPro" id="IPR000577">
    <property type="entry name" value="Carb_kinase_FGGY"/>
</dbReference>
<keyword evidence="1" id="KW-0808">Transferase</keyword>
<dbReference type="PANTHER" id="PTHR43095">
    <property type="entry name" value="SUGAR KINASE"/>
    <property type="match status" value="1"/>
</dbReference>
<evidence type="ECO:0000259" key="4">
    <source>
        <dbReference type="Pfam" id="PF02782"/>
    </source>
</evidence>
<gene>
    <name evidence="5" type="ORF">METZ01_LOCUS64050</name>
</gene>
<dbReference type="InterPro" id="IPR050406">
    <property type="entry name" value="FGGY_Carb_Kinase"/>
</dbReference>
<evidence type="ECO:0000256" key="2">
    <source>
        <dbReference type="ARBA" id="ARBA00022777"/>
    </source>
</evidence>